<dbReference type="CDD" id="cd07377">
    <property type="entry name" value="WHTH_GntR"/>
    <property type="match status" value="1"/>
</dbReference>
<dbReference type="InterPro" id="IPR000524">
    <property type="entry name" value="Tscrpt_reg_HTH_GntR"/>
</dbReference>
<dbReference type="PANTHER" id="PTHR46577:SF2">
    <property type="entry name" value="TRANSCRIPTIONAL REGULATORY PROTEIN"/>
    <property type="match status" value="1"/>
</dbReference>
<dbReference type="InterPro" id="IPR051446">
    <property type="entry name" value="HTH_trans_reg/aminotransferase"/>
</dbReference>
<dbReference type="Gene3D" id="3.40.640.10">
    <property type="entry name" value="Type I PLP-dependent aspartate aminotransferase-like (Major domain)"/>
    <property type="match status" value="1"/>
</dbReference>
<dbReference type="SUPFAM" id="SSF53383">
    <property type="entry name" value="PLP-dependent transferases"/>
    <property type="match status" value="1"/>
</dbReference>
<dbReference type="PANTHER" id="PTHR46577">
    <property type="entry name" value="HTH-TYPE TRANSCRIPTIONAL REGULATORY PROTEIN GABR"/>
    <property type="match status" value="1"/>
</dbReference>
<dbReference type="Gene3D" id="3.90.1150.10">
    <property type="entry name" value="Aspartate Aminotransferase, domain 1"/>
    <property type="match status" value="1"/>
</dbReference>
<comment type="caution">
    <text evidence="8">The sequence shown here is derived from an EMBL/GenBank/DDBJ whole genome shotgun (WGS) entry which is preliminary data.</text>
</comment>
<dbReference type="InterPro" id="IPR015424">
    <property type="entry name" value="PyrdxlP-dep_Trfase"/>
</dbReference>
<keyword evidence="3" id="KW-0663">Pyridoxal phosphate</keyword>
<keyword evidence="5" id="KW-0238">DNA-binding</keyword>
<organism evidence="8 9">
    <name type="scientific">Parachitinimonas caeni</name>
    <dbReference type="NCBI Taxonomy" id="3031301"/>
    <lineage>
        <taxon>Bacteria</taxon>
        <taxon>Pseudomonadati</taxon>
        <taxon>Pseudomonadota</taxon>
        <taxon>Betaproteobacteria</taxon>
        <taxon>Neisseriales</taxon>
        <taxon>Chitinibacteraceae</taxon>
        <taxon>Parachitinimonas</taxon>
    </lineage>
</organism>
<accession>A0ABT7DZU0</accession>
<dbReference type="CDD" id="cd00609">
    <property type="entry name" value="AAT_like"/>
    <property type="match status" value="1"/>
</dbReference>
<dbReference type="RefSeq" id="WP_284101895.1">
    <property type="nucleotide sequence ID" value="NZ_JARRAF010000021.1"/>
</dbReference>
<evidence type="ECO:0000256" key="3">
    <source>
        <dbReference type="ARBA" id="ARBA00022898"/>
    </source>
</evidence>
<dbReference type="Pfam" id="PF00392">
    <property type="entry name" value="GntR"/>
    <property type="match status" value="1"/>
</dbReference>
<dbReference type="EMBL" id="JARRAF010000021">
    <property type="protein sequence ID" value="MDK2125586.1"/>
    <property type="molecule type" value="Genomic_DNA"/>
</dbReference>
<dbReference type="GO" id="GO:0008483">
    <property type="term" value="F:transaminase activity"/>
    <property type="evidence" value="ECO:0007669"/>
    <property type="project" value="UniProtKB-KW"/>
</dbReference>
<dbReference type="Gene3D" id="1.10.10.10">
    <property type="entry name" value="Winged helix-like DNA-binding domain superfamily/Winged helix DNA-binding domain"/>
    <property type="match status" value="1"/>
</dbReference>
<dbReference type="Pfam" id="PF00155">
    <property type="entry name" value="Aminotran_1_2"/>
    <property type="match status" value="1"/>
</dbReference>
<keyword evidence="4" id="KW-0805">Transcription regulation</keyword>
<dbReference type="InterPro" id="IPR036388">
    <property type="entry name" value="WH-like_DNA-bd_sf"/>
</dbReference>
<evidence type="ECO:0000256" key="1">
    <source>
        <dbReference type="ARBA" id="ARBA00005384"/>
    </source>
</evidence>
<dbReference type="SMART" id="SM00345">
    <property type="entry name" value="HTH_GNTR"/>
    <property type="match status" value="1"/>
</dbReference>
<dbReference type="InterPro" id="IPR036390">
    <property type="entry name" value="WH_DNA-bd_sf"/>
</dbReference>
<dbReference type="InterPro" id="IPR004839">
    <property type="entry name" value="Aminotransferase_I/II_large"/>
</dbReference>
<reference evidence="8" key="1">
    <citation type="submission" date="2023-03" db="EMBL/GenBank/DDBJ databases">
        <title>Chitinimonas shenzhenensis gen. nov., sp. nov., a novel member of family Burkholderiaceae isolated from activated sludge collected in Shen Zhen, China.</title>
        <authorList>
            <person name="Wang X."/>
        </authorList>
    </citation>
    <scope>NUCLEOTIDE SEQUENCE</scope>
    <source>
        <strain evidence="8">DQS-5</strain>
    </source>
</reference>
<protein>
    <recommendedName>
        <fullName evidence="2">Putative 8-amino-7-oxononanoate synthase</fullName>
    </recommendedName>
</protein>
<gene>
    <name evidence="8" type="ORF">PZA18_16145</name>
</gene>
<evidence type="ECO:0000256" key="5">
    <source>
        <dbReference type="ARBA" id="ARBA00023125"/>
    </source>
</evidence>
<dbReference type="SUPFAM" id="SSF46785">
    <property type="entry name" value="Winged helix' DNA-binding domain"/>
    <property type="match status" value="1"/>
</dbReference>
<dbReference type="PROSITE" id="PS50949">
    <property type="entry name" value="HTH_GNTR"/>
    <property type="match status" value="1"/>
</dbReference>
<evidence type="ECO:0000259" key="7">
    <source>
        <dbReference type="PROSITE" id="PS50949"/>
    </source>
</evidence>
<keyword evidence="8" id="KW-0808">Transferase</keyword>
<evidence type="ECO:0000256" key="6">
    <source>
        <dbReference type="ARBA" id="ARBA00023163"/>
    </source>
</evidence>
<comment type="similarity">
    <text evidence="1">In the C-terminal section; belongs to the class-I pyridoxal-phosphate-dependent aminotransferase family.</text>
</comment>
<keyword evidence="9" id="KW-1185">Reference proteome</keyword>
<dbReference type="InterPro" id="IPR015422">
    <property type="entry name" value="PyrdxlP-dep_Trfase_small"/>
</dbReference>
<evidence type="ECO:0000313" key="9">
    <source>
        <dbReference type="Proteomes" id="UP001172778"/>
    </source>
</evidence>
<keyword evidence="6" id="KW-0804">Transcription</keyword>
<dbReference type="Proteomes" id="UP001172778">
    <property type="component" value="Unassembled WGS sequence"/>
</dbReference>
<name>A0ABT7DZU0_9NEIS</name>
<proteinExistence type="inferred from homology"/>
<sequence length="486" mass="53097">MSVLMSTGDLGPVDARPRYEQLADTLERCIRDGLLAPGDRLPSVRALCEMHDASPATVTHALHRLEDAGLIEARPRSGFFVRRQSRNLLAPPSQCVDALTAPQRIELGPHRQLLMEFAHDQVGNTLGRARIDPGLYPVESLRKLLARQLQREPSLLTDYAFDAGDLALREQVARRAIQAGSHWLADDVLVTHGSSEGLALCLRLLTQPGEVVAIPTPTDPMWLEILNALDLRALEIPAHPCDGLSVDALTLALRQQKIAAVLVAPNFPNPTGSLMSDEAKQRLVMLTAEYGVPLIEDDQGGELGHLAVRPKPCKAFDQTGQVLLVGDLGLVVGLGLQVGYVIAGRYREALEALKHVLYEPVPRLIQRAVAAFMASGQFEPHLRRLRRGIADHLATHHALVCEHFPPACRLACAPGGYMLWIELPRHIDTAELRRRTLIEGIEFAPGALFSLGDTFRNCLRLNAGLPVTPSAEQAIRRLGQLVAASL</sequence>
<evidence type="ECO:0000256" key="2">
    <source>
        <dbReference type="ARBA" id="ARBA00021531"/>
    </source>
</evidence>
<feature type="domain" description="HTH gntR-type" evidence="7">
    <location>
        <begin position="16"/>
        <end position="84"/>
    </location>
</feature>
<dbReference type="InterPro" id="IPR015421">
    <property type="entry name" value="PyrdxlP-dep_Trfase_major"/>
</dbReference>
<evidence type="ECO:0000256" key="4">
    <source>
        <dbReference type="ARBA" id="ARBA00023015"/>
    </source>
</evidence>
<evidence type="ECO:0000313" key="8">
    <source>
        <dbReference type="EMBL" id="MDK2125586.1"/>
    </source>
</evidence>
<keyword evidence="8" id="KW-0032">Aminotransferase</keyword>